<sequence length="268" mass="29337">MKVFLNDAYLDEAIAAVSPLSPGFMYGYGVFETIRVSGSKAVFLDQHYRRMVQSLSVMGMTCPYGEEALNGIIGELLALNGVDAGFVKIVCSKPTPKKQPHQEADILILSGTKTYKAEYATGLKVCLAEAKRNEFSKLVGIKSLNYAENILEKEAATKRGFDEAVFLNTHGHVAEGCVANVFWVKDGVVYTPSLDCGILEGTARARVIQLCAELRIPVREGVYGLDELLGADEVFLTNALMDVMPVSLLEDRRFDLGAYQTVPQLQRG</sequence>
<dbReference type="FunFam" id="3.20.10.10:FF:000002">
    <property type="entry name" value="D-alanine aminotransferase"/>
    <property type="match status" value="1"/>
</dbReference>
<dbReference type="GO" id="GO:0046394">
    <property type="term" value="P:carboxylic acid biosynthetic process"/>
    <property type="evidence" value="ECO:0007669"/>
    <property type="project" value="UniProtKB-ARBA"/>
</dbReference>
<keyword evidence="4" id="KW-0032">Aminotransferase</keyword>
<dbReference type="PANTHER" id="PTHR42743">
    <property type="entry name" value="AMINO-ACID AMINOTRANSFERASE"/>
    <property type="match status" value="1"/>
</dbReference>
<dbReference type="Proteomes" id="UP000076878">
    <property type="component" value="Unassembled WGS sequence"/>
</dbReference>
<keyword evidence="4" id="KW-0808">Transferase</keyword>
<dbReference type="PANTHER" id="PTHR42743:SF11">
    <property type="entry name" value="AMINODEOXYCHORISMATE LYASE"/>
    <property type="match status" value="1"/>
</dbReference>
<dbReference type="GO" id="GO:0008483">
    <property type="term" value="F:transaminase activity"/>
    <property type="evidence" value="ECO:0007669"/>
    <property type="project" value="UniProtKB-KW"/>
</dbReference>
<evidence type="ECO:0000313" key="4">
    <source>
        <dbReference type="EMBL" id="CZQ93321.1"/>
    </source>
</evidence>
<dbReference type="GO" id="GO:0016829">
    <property type="term" value="F:lyase activity"/>
    <property type="evidence" value="ECO:0007669"/>
    <property type="project" value="UniProtKB-KW"/>
</dbReference>
<dbReference type="Gene3D" id="3.30.470.10">
    <property type="match status" value="1"/>
</dbReference>
<name>A0A143YLB2_9LACT</name>
<dbReference type="SUPFAM" id="SSF56752">
    <property type="entry name" value="D-aminoacid aminotransferase-like PLP-dependent enzymes"/>
    <property type="match status" value="1"/>
</dbReference>
<dbReference type="AlphaFoldDB" id="A0A143YLB2"/>
<dbReference type="InterPro" id="IPR043132">
    <property type="entry name" value="BCAT-like_C"/>
</dbReference>
<dbReference type="Gene3D" id="3.20.10.10">
    <property type="entry name" value="D-amino Acid Aminotransferase, subunit A, domain 2"/>
    <property type="match status" value="1"/>
</dbReference>
<protein>
    <submittedName>
        <fullName evidence="5">4-amino-4-deoxychorismate lyase</fullName>
    </submittedName>
    <submittedName>
        <fullName evidence="4">Aminotransferase class iv</fullName>
    </submittedName>
</protein>
<evidence type="ECO:0000313" key="6">
    <source>
        <dbReference type="Proteomes" id="UP000076878"/>
    </source>
</evidence>
<proteinExistence type="inferred from homology"/>
<dbReference type="InterPro" id="IPR036038">
    <property type="entry name" value="Aminotransferase-like"/>
</dbReference>
<gene>
    <name evidence="5" type="ORF">SAMN05216375_10517</name>
    <name evidence="4" type="ORF">TR210_1133</name>
</gene>
<keyword evidence="3" id="KW-0663">Pyridoxal phosphate</keyword>
<dbReference type="OrthoDB" id="9805628at2"/>
<dbReference type="EMBL" id="FNYT01000005">
    <property type="protein sequence ID" value="SEI91202.1"/>
    <property type="molecule type" value="Genomic_DNA"/>
</dbReference>
<evidence type="ECO:0000256" key="1">
    <source>
        <dbReference type="ARBA" id="ARBA00001933"/>
    </source>
</evidence>
<dbReference type="Pfam" id="PF01063">
    <property type="entry name" value="Aminotran_4"/>
    <property type="match status" value="1"/>
</dbReference>
<dbReference type="GO" id="GO:0008652">
    <property type="term" value="P:amino acid biosynthetic process"/>
    <property type="evidence" value="ECO:0007669"/>
    <property type="project" value="UniProtKB-ARBA"/>
</dbReference>
<dbReference type="STRING" id="640938.TR210_1133"/>
<dbReference type="RefSeq" id="WP_068622425.1">
    <property type="nucleotide sequence ID" value="NZ_FJNB01000006.1"/>
</dbReference>
<comment type="cofactor">
    <cofactor evidence="1">
        <name>pyridoxal 5'-phosphate</name>
        <dbReference type="ChEBI" id="CHEBI:597326"/>
    </cofactor>
</comment>
<dbReference type="InterPro" id="IPR043131">
    <property type="entry name" value="BCAT-like_N"/>
</dbReference>
<evidence type="ECO:0000256" key="2">
    <source>
        <dbReference type="ARBA" id="ARBA00009320"/>
    </source>
</evidence>
<dbReference type="GO" id="GO:0005829">
    <property type="term" value="C:cytosol"/>
    <property type="evidence" value="ECO:0007669"/>
    <property type="project" value="TreeGrafter"/>
</dbReference>
<accession>A0A143YLB2</accession>
<dbReference type="InterPro" id="IPR001544">
    <property type="entry name" value="Aminotrans_IV"/>
</dbReference>
<dbReference type="EMBL" id="FJNB01000006">
    <property type="protein sequence ID" value="CZQ93321.1"/>
    <property type="molecule type" value="Genomic_DNA"/>
</dbReference>
<dbReference type="InterPro" id="IPR050571">
    <property type="entry name" value="Class-IV_PLP-Dep_Aminotrnsfr"/>
</dbReference>
<evidence type="ECO:0000313" key="5">
    <source>
        <dbReference type="EMBL" id="SEI91202.1"/>
    </source>
</evidence>
<keyword evidence="7" id="KW-1185">Reference proteome</keyword>
<comment type="similarity">
    <text evidence="2">Belongs to the class-IV pyridoxal-phosphate-dependent aminotransferase family.</text>
</comment>
<organism evidence="4 6">
    <name type="scientific">Trichococcus ilyis</name>
    <dbReference type="NCBI Taxonomy" id="640938"/>
    <lineage>
        <taxon>Bacteria</taxon>
        <taxon>Bacillati</taxon>
        <taxon>Bacillota</taxon>
        <taxon>Bacilli</taxon>
        <taxon>Lactobacillales</taxon>
        <taxon>Carnobacteriaceae</taxon>
        <taxon>Trichococcus</taxon>
    </lineage>
</organism>
<reference evidence="4 6" key="1">
    <citation type="submission" date="2016-02" db="EMBL/GenBank/DDBJ databases">
        <authorList>
            <person name="Wen L."/>
            <person name="He K."/>
            <person name="Yang H."/>
        </authorList>
    </citation>
    <scope>NUCLEOTIDE SEQUENCE [LARGE SCALE GENOMIC DNA]</scope>
    <source>
        <strain evidence="4">Trichococcus_R210</strain>
    </source>
</reference>
<keyword evidence="5" id="KW-0456">Lyase</keyword>
<evidence type="ECO:0000313" key="7">
    <source>
        <dbReference type="Proteomes" id="UP000199280"/>
    </source>
</evidence>
<reference evidence="5 7" key="2">
    <citation type="submission" date="2016-10" db="EMBL/GenBank/DDBJ databases">
        <authorList>
            <person name="Varghese N."/>
            <person name="Submissions S."/>
        </authorList>
    </citation>
    <scope>NUCLEOTIDE SEQUENCE [LARGE SCALE GENOMIC DNA]</scope>
    <source>
        <strain evidence="5 7">DSM 22150</strain>
    </source>
</reference>
<evidence type="ECO:0000256" key="3">
    <source>
        <dbReference type="ARBA" id="ARBA00022898"/>
    </source>
</evidence>
<dbReference type="Proteomes" id="UP000199280">
    <property type="component" value="Unassembled WGS sequence"/>
</dbReference>
<dbReference type="CDD" id="cd00449">
    <property type="entry name" value="PLPDE_IV"/>
    <property type="match status" value="1"/>
</dbReference>